<feature type="chain" id="PRO_5045736305" description="Secreted protein" evidence="1">
    <location>
        <begin position="20"/>
        <end position="160"/>
    </location>
</feature>
<comment type="caution">
    <text evidence="2">The sequence shown here is derived from an EMBL/GenBank/DDBJ whole genome shotgun (WGS) entry which is preliminary data.</text>
</comment>
<dbReference type="RefSeq" id="WP_065449484.1">
    <property type="nucleotide sequence ID" value="NZ_LVEN01000023.1"/>
</dbReference>
<sequence>MVQKILSLILLLLSLNAKSQNVEESIETEDHSISAQLYTKCFENLNQGSEVLEKYPAFKEMKPCSLAYCMMLLAYQDKEMQQIGENRLIGIATQLYHEGTPVILIMGMESSLEAQKRNQNLDDEDHIVYISYGECTNPAFLTKAADIVNKQTRTLIYQNK</sequence>
<organism evidence="2 3">
    <name type="scientific">Flavobacterium piscis</name>
    <dbReference type="NCBI Taxonomy" id="1114874"/>
    <lineage>
        <taxon>Bacteria</taxon>
        <taxon>Pseudomonadati</taxon>
        <taxon>Bacteroidota</taxon>
        <taxon>Flavobacteriia</taxon>
        <taxon>Flavobacteriales</taxon>
        <taxon>Flavobacteriaceae</taxon>
        <taxon>Flavobacterium</taxon>
    </lineage>
</organism>
<keyword evidence="1" id="KW-0732">Signal</keyword>
<name>A0ABX2XJL8_9FLAO</name>
<keyword evidence="3" id="KW-1185">Reference proteome</keyword>
<accession>A0ABX2XJL8</accession>
<protein>
    <recommendedName>
        <fullName evidence="4">Secreted protein</fullName>
    </recommendedName>
</protein>
<evidence type="ECO:0008006" key="4">
    <source>
        <dbReference type="Google" id="ProtNLM"/>
    </source>
</evidence>
<dbReference type="Proteomes" id="UP000093343">
    <property type="component" value="Unassembled WGS sequence"/>
</dbReference>
<feature type="signal peptide" evidence="1">
    <location>
        <begin position="1"/>
        <end position="19"/>
    </location>
</feature>
<evidence type="ECO:0000313" key="3">
    <source>
        <dbReference type="Proteomes" id="UP000093343"/>
    </source>
</evidence>
<evidence type="ECO:0000256" key="1">
    <source>
        <dbReference type="SAM" id="SignalP"/>
    </source>
</evidence>
<dbReference type="EMBL" id="LVEN01000023">
    <property type="protein sequence ID" value="OCB74571.1"/>
    <property type="molecule type" value="Genomic_DNA"/>
</dbReference>
<gene>
    <name evidence="2" type="ORF">FLP_10535</name>
</gene>
<proteinExistence type="predicted"/>
<reference evidence="3" key="1">
    <citation type="submission" date="2016-03" db="EMBL/GenBank/DDBJ databases">
        <title>Draft genome sequence of Paenibacillus glacialis DSM 22343.</title>
        <authorList>
            <person name="Shin S.-K."/>
            <person name="Yi H."/>
        </authorList>
    </citation>
    <scope>NUCLEOTIDE SEQUENCE [LARGE SCALE GENOMIC DNA]</scope>
    <source>
        <strain evidence="3">CCUG 60099</strain>
    </source>
</reference>
<evidence type="ECO:0000313" key="2">
    <source>
        <dbReference type="EMBL" id="OCB74571.1"/>
    </source>
</evidence>